<evidence type="ECO:0000313" key="2">
    <source>
        <dbReference type="EMBL" id="SVB65106.1"/>
    </source>
</evidence>
<accession>A0A382FPQ1</accession>
<feature type="region of interest" description="Disordered" evidence="1">
    <location>
        <begin position="14"/>
        <end position="34"/>
    </location>
</feature>
<evidence type="ECO:0000256" key="1">
    <source>
        <dbReference type="SAM" id="MobiDB-lite"/>
    </source>
</evidence>
<name>A0A382FPQ1_9ZZZZ</name>
<sequence length="34" mass="3816">VVLDEEVARAHPWEGGELHLTPRYDPPAATEGFR</sequence>
<gene>
    <name evidence="2" type="ORF">METZ01_LOCUS217960</name>
</gene>
<feature type="non-terminal residue" evidence="2">
    <location>
        <position position="1"/>
    </location>
</feature>
<organism evidence="2">
    <name type="scientific">marine metagenome</name>
    <dbReference type="NCBI Taxonomy" id="408172"/>
    <lineage>
        <taxon>unclassified sequences</taxon>
        <taxon>metagenomes</taxon>
        <taxon>ecological metagenomes</taxon>
    </lineage>
</organism>
<dbReference type="EMBL" id="UINC01051222">
    <property type="protein sequence ID" value="SVB65106.1"/>
    <property type="molecule type" value="Genomic_DNA"/>
</dbReference>
<protein>
    <submittedName>
        <fullName evidence="2">Uncharacterized protein</fullName>
    </submittedName>
</protein>
<reference evidence="2" key="1">
    <citation type="submission" date="2018-05" db="EMBL/GenBank/DDBJ databases">
        <authorList>
            <person name="Lanie J.A."/>
            <person name="Ng W.-L."/>
            <person name="Kazmierczak K.M."/>
            <person name="Andrzejewski T.M."/>
            <person name="Davidsen T.M."/>
            <person name="Wayne K.J."/>
            <person name="Tettelin H."/>
            <person name="Glass J.I."/>
            <person name="Rusch D."/>
            <person name="Podicherti R."/>
            <person name="Tsui H.-C.T."/>
            <person name="Winkler M.E."/>
        </authorList>
    </citation>
    <scope>NUCLEOTIDE SEQUENCE</scope>
</reference>
<proteinExistence type="predicted"/>
<dbReference type="AlphaFoldDB" id="A0A382FPQ1"/>